<comment type="catalytic activity">
    <reaction evidence="1">
        <text>ATP + protein L-histidine = ADP + protein N-phospho-L-histidine.</text>
        <dbReference type="EC" id="2.7.13.3"/>
    </reaction>
</comment>
<evidence type="ECO:0000256" key="8">
    <source>
        <dbReference type="ARBA" id="ARBA00023012"/>
    </source>
</evidence>
<dbReference type="InterPro" id="IPR050736">
    <property type="entry name" value="Sensor_HK_Regulatory"/>
</dbReference>
<accession>A0ABX3EKK8</accession>
<keyword evidence="4" id="KW-0808">Transferase</keyword>
<dbReference type="InterPro" id="IPR036890">
    <property type="entry name" value="HATPase_C_sf"/>
</dbReference>
<keyword evidence="12" id="KW-1185">Reference proteome</keyword>
<protein>
    <recommendedName>
        <fullName evidence="2">histidine kinase</fullName>
        <ecNumber evidence="2">2.7.13.3</ecNumber>
    </recommendedName>
</protein>
<dbReference type="Pfam" id="PF00512">
    <property type="entry name" value="HisKA"/>
    <property type="match status" value="1"/>
</dbReference>
<evidence type="ECO:0000259" key="10">
    <source>
        <dbReference type="PROSITE" id="PS50109"/>
    </source>
</evidence>
<dbReference type="RefSeq" id="WP_074108111.1">
    <property type="nucleotide sequence ID" value="NZ_LVWI01000048.1"/>
</dbReference>
<dbReference type="EMBL" id="LVWI01000048">
    <property type="protein sequence ID" value="OKP85068.1"/>
    <property type="molecule type" value="Genomic_DNA"/>
</dbReference>
<dbReference type="CDD" id="cd00082">
    <property type="entry name" value="HisKA"/>
    <property type="match status" value="1"/>
</dbReference>
<evidence type="ECO:0000256" key="1">
    <source>
        <dbReference type="ARBA" id="ARBA00000085"/>
    </source>
</evidence>
<dbReference type="PRINTS" id="PR00344">
    <property type="entry name" value="BCTRLSENSOR"/>
</dbReference>
<dbReference type="InterPro" id="IPR005467">
    <property type="entry name" value="His_kinase_dom"/>
</dbReference>
<keyword evidence="9" id="KW-0472">Membrane</keyword>
<dbReference type="InterPro" id="IPR004358">
    <property type="entry name" value="Sig_transdc_His_kin-like_C"/>
</dbReference>
<keyword evidence="3" id="KW-0597">Phosphoprotein</keyword>
<evidence type="ECO:0000313" key="12">
    <source>
        <dbReference type="Proteomes" id="UP000186058"/>
    </source>
</evidence>
<keyword evidence="7" id="KW-0067">ATP-binding</keyword>
<dbReference type="SMART" id="SM00387">
    <property type="entry name" value="HATPase_c"/>
    <property type="match status" value="1"/>
</dbReference>
<dbReference type="SUPFAM" id="SSF55874">
    <property type="entry name" value="ATPase domain of HSP90 chaperone/DNA topoisomerase II/histidine kinase"/>
    <property type="match status" value="1"/>
</dbReference>
<dbReference type="Proteomes" id="UP000186058">
    <property type="component" value="Unassembled WGS sequence"/>
</dbReference>
<keyword evidence="8" id="KW-0902">Two-component regulatory system</keyword>
<evidence type="ECO:0000313" key="11">
    <source>
        <dbReference type="EMBL" id="OKP85068.1"/>
    </source>
</evidence>
<dbReference type="Gene3D" id="1.10.287.130">
    <property type="match status" value="1"/>
</dbReference>
<evidence type="ECO:0000256" key="4">
    <source>
        <dbReference type="ARBA" id="ARBA00022679"/>
    </source>
</evidence>
<dbReference type="Gene3D" id="3.30.565.10">
    <property type="entry name" value="Histidine kinase-like ATPase, C-terminal domain"/>
    <property type="match status" value="1"/>
</dbReference>
<name>A0ABX3EKK8_9BACL</name>
<dbReference type="InterPro" id="IPR003661">
    <property type="entry name" value="HisK_dim/P_dom"/>
</dbReference>
<dbReference type="Pfam" id="PF02518">
    <property type="entry name" value="HATPase_c"/>
    <property type="match status" value="1"/>
</dbReference>
<evidence type="ECO:0000256" key="9">
    <source>
        <dbReference type="SAM" id="Phobius"/>
    </source>
</evidence>
<dbReference type="InterPro" id="IPR003594">
    <property type="entry name" value="HATPase_dom"/>
</dbReference>
<evidence type="ECO:0000256" key="6">
    <source>
        <dbReference type="ARBA" id="ARBA00022777"/>
    </source>
</evidence>
<dbReference type="SMART" id="SM00388">
    <property type="entry name" value="HisKA"/>
    <property type="match status" value="1"/>
</dbReference>
<keyword evidence="9" id="KW-1133">Transmembrane helix</keyword>
<dbReference type="EC" id="2.7.13.3" evidence="2"/>
<dbReference type="InterPro" id="IPR036097">
    <property type="entry name" value="HisK_dim/P_sf"/>
</dbReference>
<evidence type="ECO:0000256" key="7">
    <source>
        <dbReference type="ARBA" id="ARBA00022840"/>
    </source>
</evidence>
<dbReference type="PANTHER" id="PTHR43711:SF1">
    <property type="entry name" value="HISTIDINE KINASE 1"/>
    <property type="match status" value="1"/>
</dbReference>
<organism evidence="11 12">
    <name type="scientific">Paenibacillus helianthi</name>
    <dbReference type="NCBI Taxonomy" id="1349432"/>
    <lineage>
        <taxon>Bacteria</taxon>
        <taxon>Bacillati</taxon>
        <taxon>Bacillota</taxon>
        <taxon>Bacilli</taxon>
        <taxon>Bacillales</taxon>
        <taxon>Paenibacillaceae</taxon>
        <taxon>Paenibacillus</taxon>
    </lineage>
</organism>
<dbReference type="PANTHER" id="PTHR43711">
    <property type="entry name" value="TWO-COMPONENT HISTIDINE KINASE"/>
    <property type="match status" value="1"/>
</dbReference>
<keyword evidence="9" id="KW-0812">Transmembrane</keyword>
<dbReference type="PROSITE" id="PS50109">
    <property type="entry name" value="HIS_KIN"/>
    <property type="match status" value="1"/>
</dbReference>
<feature type="transmembrane region" description="Helical" evidence="9">
    <location>
        <begin position="9"/>
        <end position="29"/>
    </location>
</feature>
<dbReference type="CDD" id="cd00075">
    <property type="entry name" value="HATPase"/>
    <property type="match status" value="1"/>
</dbReference>
<proteinExistence type="predicted"/>
<reference evidence="11 12" key="1">
    <citation type="submission" date="2016-03" db="EMBL/GenBank/DDBJ databases">
        <authorList>
            <person name="Sant'Anna F.H."/>
            <person name="Ambrosini A."/>
            <person name="Souza R."/>
            <person name="Bach E."/>
            <person name="Fernandes G."/>
            <person name="Balsanelli E."/>
            <person name="Baura V.A."/>
            <person name="Souza E.M."/>
            <person name="Passaglia L."/>
        </authorList>
    </citation>
    <scope>NUCLEOTIDE SEQUENCE [LARGE SCALE GENOMIC DNA]</scope>
    <source>
        <strain evidence="11 12">P26E</strain>
    </source>
</reference>
<sequence>MFSKTRRQLVLLNSAILVLILLVSGLALYTQLRYRLFHEADEAILNTAKTMKNASIDQMLQEDHPEPDADRRTSYFFWDGQGKLIIQYPKHDFTSEEAQRFKDAAAGGALQTVKTGDGRDYLTLGFANASRETAGSFAASHVAYVVVVRNLEEENKMLDSLRMDLVIGCAAGVLFSVLIGFFLAGHALVPIRRSWNKQQQFVADASHELRTPTAVILTRTELLFRHPQHTIEEESQNIALILKESKRMGRLIDDLLTLARTDSNQLQIHTAPVPLHLLLQEITEQFELLAEMRSIQIHSQFQPAEIEGDDNRLRQLFIILLDNALKFTPPNGSIKLTCHNSPHSVRVLVKDSGCGISPDDLPHVFERFYRGDKSRSRTEGGTGLGLSIAEWIVLAHKGTIHVTSQEGSGTEFQLIFPKKL</sequence>
<evidence type="ECO:0000256" key="2">
    <source>
        <dbReference type="ARBA" id="ARBA00012438"/>
    </source>
</evidence>
<gene>
    <name evidence="11" type="ORF">A3844_17580</name>
</gene>
<feature type="domain" description="Histidine kinase" evidence="10">
    <location>
        <begin position="204"/>
        <end position="420"/>
    </location>
</feature>
<evidence type="ECO:0000256" key="5">
    <source>
        <dbReference type="ARBA" id="ARBA00022741"/>
    </source>
</evidence>
<evidence type="ECO:0000256" key="3">
    <source>
        <dbReference type="ARBA" id="ARBA00022553"/>
    </source>
</evidence>
<keyword evidence="6" id="KW-0418">Kinase</keyword>
<feature type="transmembrane region" description="Helical" evidence="9">
    <location>
        <begin position="165"/>
        <end position="189"/>
    </location>
</feature>
<comment type="caution">
    <text evidence="11">The sequence shown here is derived from an EMBL/GenBank/DDBJ whole genome shotgun (WGS) entry which is preliminary data.</text>
</comment>
<keyword evidence="5" id="KW-0547">Nucleotide-binding</keyword>
<dbReference type="SUPFAM" id="SSF47384">
    <property type="entry name" value="Homodimeric domain of signal transducing histidine kinase"/>
    <property type="match status" value="1"/>
</dbReference>